<sequence>MASLLPRDPMQFENPTWSGLSRKDIQKFSNIITSTASEMYILDGVDYLLDLILAREKKKKKKLSVNDAKIAHLEVISQFSASPSPPTNDRETSTTQDNLHVELSDTNLTSGVRNKQTPHTIFSASDTNTQLYPEDILAKQLNSRNKFQIQIPRAPQLSLGKGFLHTIRRVLKDMPSAQGNRTISFPAILQNIQENKKRLKAYRFPGSRFHRAVFLYMLALKGRLIPVSSEDNSELVPVRSAIIYYPNCQRFLRWDDFADPLNVSKGKTSVNQLIAPLPTTESTETTLAASISNVRTRLRLPDRLVTSTASVTELEDLLRSPVIIRISGQTGWAILVEIVIGACIVGLFIGLIAGLTKFHAGESSTTERGIMMAWISSGLYGFCLPLLSTLELLKVLFLFPLIVNLYPTSAPEFMRHSLQFFRTSRDGTKTKGGTGWKERFKAFFKACTKLYFEILGFIRLPLLPPLLLYAFALIPLGIFIPPVWGFVLVGRMLTEWGDCVRLY</sequence>
<evidence type="ECO:0000313" key="3">
    <source>
        <dbReference type="Proteomes" id="UP000326757"/>
    </source>
</evidence>
<feature type="transmembrane region" description="Helical" evidence="1">
    <location>
        <begin position="379"/>
        <end position="403"/>
    </location>
</feature>
<keyword evidence="1" id="KW-1133">Transmembrane helix</keyword>
<evidence type="ECO:0000313" key="2">
    <source>
        <dbReference type="EMBL" id="KAB8292258.1"/>
    </source>
</evidence>
<protein>
    <submittedName>
        <fullName evidence="2">Uncharacterized protein</fullName>
    </submittedName>
</protein>
<name>A0A5N6JT57_MONLA</name>
<dbReference type="AlphaFoldDB" id="A0A5N6JT57"/>
<keyword evidence="3" id="KW-1185">Reference proteome</keyword>
<gene>
    <name evidence="2" type="ORF">EYC80_008000</name>
</gene>
<dbReference type="Proteomes" id="UP000326757">
    <property type="component" value="Unassembled WGS sequence"/>
</dbReference>
<accession>A0A5N6JT57</accession>
<feature type="transmembrane region" description="Helical" evidence="1">
    <location>
        <begin position="466"/>
        <end position="489"/>
    </location>
</feature>
<reference evidence="2 3" key="1">
    <citation type="submission" date="2019-06" db="EMBL/GenBank/DDBJ databases">
        <title>Genome Sequence of the Brown Rot Fungal Pathogen Monilinia laxa.</title>
        <authorList>
            <person name="De Miccolis Angelini R.M."/>
            <person name="Landi L."/>
            <person name="Abate D."/>
            <person name="Pollastro S."/>
            <person name="Romanazzi G."/>
            <person name="Faretra F."/>
        </authorList>
    </citation>
    <scope>NUCLEOTIDE SEQUENCE [LARGE SCALE GENOMIC DNA]</scope>
    <source>
        <strain evidence="2 3">Mlax316</strain>
    </source>
</reference>
<dbReference type="OrthoDB" id="5406607at2759"/>
<evidence type="ECO:0000256" key="1">
    <source>
        <dbReference type="SAM" id="Phobius"/>
    </source>
</evidence>
<proteinExistence type="predicted"/>
<feature type="transmembrane region" description="Helical" evidence="1">
    <location>
        <begin position="332"/>
        <end position="358"/>
    </location>
</feature>
<comment type="caution">
    <text evidence="2">The sequence shown here is derived from an EMBL/GenBank/DDBJ whole genome shotgun (WGS) entry which is preliminary data.</text>
</comment>
<keyword evidence="1" id="KW-0472">Membrane</keyword>
<keyword evidence="1" id="KW-0812">Transmembrane</keyword>
<dbReference type="EMBL" id="VIGI01000013">
    <property type="protein sequence ID" value="KAB8292258.1"/>
    <property type="molecule type" value="Genomic_DNA"/>
</dbReference>
<organism evidence="2 3">
    <name type="scientific">Monilinia laxa</name>
    <name type="common">Brown rot fungus</name>
    <name type="synonym">Sclerotinia laxa</name>
    <dbReference type="NCBI Taxonomy" id="61186"/>
    <lineage>
        <taxon>Eukaryota</taxon>
        <taxon>Fungi</taxon>
        <taxon>Dikarya</taxon>
        <taxon>Ascomycota</taxon>
        <taxon>Pezizomycotina</taxon>
        <taxon>Leotiomycetes</taxon>
        <taxon>Helotiales</taxon>
        <taxon>Sclerotiniaceae</taxon>
        <taxon>Monilinia</taxon>
    </lineage>
</organism>